<evidence type="ECO:0000256" key="7">
    <source>
        <dbReference type="SAM" id="Phobius"/>
    </source>
</evidence>
<feature type="transmembrane region" description="Helical" evidence="7">
    <location>
        <begin position="27"/>
        <end position="45"/>
    </location>
</feature>
<dbReference type="CDD" id="cd07984">
    <property type="entry name" value="LPLAT_LABLAT-like"/>
    <property type="match status" value="1"/>
</dbReference>
<keyword evidence="2" id="KW-1003">Cell membrane</keyword>
<keyword evidence="3" id="KW-0997">Cell inner membrane</keyword>
<dbReference type="NCBIfam" id="NF006487">
    <property type="entry name" value="PRK08905.1"/>
    <property type="match status" value="1"/>
</dbReference>
<dbReference type="Proteomes" id="UP001629214">
    <property type="component" value="Unassembled WGS sequence"/>
</dbReference>
<dbReference type="PANTHER" id="PTHR30606:SF10">
    <property type="entry name" value="PHOSPHATIDYLINOSITOL MANNOSIDE ACYLTRANSFERASE"/>
    <property type="match status" value="1"/>
</dbReference>
<reference evidence="8 9" key="1">
    <citation type="journal article" date="2024" name="Chem. Sci.">
        <title>Discovery of megapolipeptins by genome mining of a Burkholderiales bacteria collection.</title>
        <authorList>
            <person name="Paulo B.S."/>
            <person name="Recchia M.J.J."/>
            <person name="Lee S."/>
            <person name="Fergusson C.H."/>
            <person name="Romanowski S.B."/>
            <person name="Hernandez A."/>
            <person name="Krull N."/>
            <person name="Liu D.Y."/>
            <person name="Cavanagh H."/>
            <person name="Bos A."/>
            <person name="Gray C.A."/>
            <person name="Murphy B.T."/>
            <person name="Linington R.G."/>
            <person name="Eustaquio A.S."/>
        </authorList>
    </citation>
    <scope>NUCLEOTIDE SEQUENCE [LARGE SCALE GENOMIC DNA]</scope>
    <source>
        <strain evidence="8 9">RL21-008-BIB-B</strain>
    </source>
</reference>
<evidence type="ECO:0000256" key="2">
    <source>
        <dbReference type="ARBA" id="ARBA00022475"/>
    </source>
</evidence>
<dbReference type="EMBL" id="JAQQFR010000011">
    <property type="protein sequence ID" value="MFL9880126.1"/>
    <property type="molecule type" value="Genomic_DNA"/>
</dbReference>
<evidence type="ECO:0000256" key="4">
    <source>
        <dbReference type="ARBA" id="ARBA00022679"/>
    </source>
</evidence>
<evidence type="ECO:0000256" key="5">
    <source>
        <dbReference type="ARBA" id="ARBA00023136"/>
    </source>
</evidence>
<evidence type="ECO:0000256" key="6">
    <source>
        <dbReference type="ARBA" id="ARBA00023315"/>
    </source>
</evidence>
<dbReference type="PANTHER" id="PTHR30606">
    <property type="entry name" value="LIPID A BIOSYNTHESIS LAUROYL ACYLTRANSFERASE"/>
    <property type="match status" value="1"/>
</dbReference>
<keyword evidence="7" id="KW-1133">Transmembrane helix</keyword>
<accession>A0ABW8ZD85</accession>
<dbReference type="Pfam" id="PF03279">
    <property type="entry name" value="Lip_A_acyltrans"/>
    <property type="match status" value="1"/>
</dbReference>
<evidence type="ECO:0000313" key="9">
    <source>
        <dbReference type="Proteomes" id="UP001629214"/>
    </source>
</evidence>
<gene>
    <name evidence="8" type="ORF">PQR63_17125</name>
</gene>
<evidence type="ECO:0000313" key="8">
    <source>
        <dbReference type="EMBL" id="MFL9880126.1"/>
    </source>
</evidence>
<name>A0ABW8ZD85_9BURK</name>
<evidence type="ECO:0000256" key="1">
    <source>
        <dbReference type="ARBA" id="ARBA00004533"/>
    </source>
</evidence>
<keyword evidence="9" id="KW-1185">Reference proteome</keyword>
<evidence type="ECO:0000256" key="3">
    <source>
        <dbReference type="ARBA" id="ARBA00022519"/>
    </source>
</evidence>
<keyword evidence="5 7" id="KW-0472">Membrane</keyword>
<proteinExistence type="predicted"/>
<keyword evidence="7" id="KW-0812">Transmembrane</keyword>
<comment type="caution">
    <text evidence="8">The sequence shown here is derived from an EMBL/GenBank/DDBJ whole genome shotgun (WGS) entry which is preliminary data.</text>
</comment>
<organism evidence="8 9">
    <name type="scientific">Herbaspirillum rhizosphaerae</name>
    <dbReference type="NCBI Taxonomy" id="346179"/>
    <lineage>
        <taxon>Bacteria</taxon>
        <taxon>Pseudomonadati</taxon>
        <taxon>Pseudomonadota</taxon>
        <taxon>Betaproteobacteria</taxon>
        <taxon>Burkholderiales</taxon>
        <taxon>Oxalobacteraceae</taxon>
        <taxon>Herbaspirillum</taxon>
    </lineage>
</organism>
<dbReference type="GO" id="GO:0016746">
    <property type="term" value="F:acyltransferase activity"/>
    <property type="evidence" value="ECO:0007669"/>
    <property type="project" value="UniProtKB-KW"/>
</dbReference>
<keyword evidence="6 8" id="KW-0012">Acyltransferase</keyword>
<dbReference type="PIRSF" id="PIRSF026649">
    <property type="entry name" value="MsbB"/>
    <property type="match status" value="1"/>
</dbReference>
<dbReference type="RefSeq" id="WP_408169313.1">
    <property type="nucleotide sequence ID" value="NZ_JAQQFR010000011.1"/>
</dbReference>
<dbReference type="InterPro" id="IPR004960">
    <property type="entry name" value="LipA_acyltrans"/>
</dbReference>
<sequence>MRNFTALFTVTASMIFSLFRLLSFFPLPLLHLIGIGMGWLVYLASPSYRRRLKENLTRAGYRQHLFTAINESGKGIFELPFVWCASPKRVLRTARIENWELAQQALDAKTGVVFLTPHLGCFEIIAQAIAEQTSLTALYRPPRKAALKPLIEGARSRPNLHLAPANLSGVRTLLKALKAGKAIGLLPDQVPQHGEGVWADFFGKPAYTMTLSAKMHQMSRAPIILSYAERLSWGRGFVIRFVAFEEDLGNTPEQQARAINLAMEKLISRCPSQYIWSYNRYKTPPGVSVHGATE</sequence>
<comment type="subcellular location">
    <subcellularLocation>
        <location evidence="1">Cell inner membrane</location>
    </subcellularLocation>
</comment>
<protein>
    <submittedName>
        <fullName evidence="8">Lysophospholipid acyltransferase family protein</fullName>
    </submittedName>
</protein>
<keyword evidence="4" id="KW-0808">Transferase</keyword>